<keyword evidence="3" id="KW-0859">Xylose metabolism</keyword>
<keyword evidence="3" id="KW-0119">Carbohydrate metabolism</keyword>
<dbReference type="Pfam" id="PF13412">
    <property type="entry name" value="HTH_24"/>
    <property type="match status" value="1"/>
</dbReference>
<dbReference type="RefSeq" id="WP_307336426.1">
    <property type="nucleotide sequence ID" value="NZ_JAUSUQ010000003.1"/>
</dbReference>
<dbReference type="InterPro" id="IPR043129">
    <property type="entry name" value="ATPase_NBD"/>
</dbReference>
<comment type="function">
    <text evidence="1">Transcriptional repressor of xylose-utilizing enzymes.</text>
</comment>
<reference evidence="4 5" key="1">
    <citation type="submission" date="2023-07" db="EMBL/GenBank/DDBJ databases">
        <title>Genomic Encyclopedia of Type Strains, Phase IV (KMG-IV): sequencing the most valuable type-strain genomes for metagenomic binning, comparative biology and taxonomic classification.</title>
        <authorList>
            <person name="Goeker M."/>
        </authorList>
    </citation>
    <scope>NUCLEOTIDE SEQUENCE [LARGE SCALE GENOMIC DNA]</scope>
    <source>
        <strain evidence="4 5">DSM 17740</strain>
    </source>
</reference>
<dbReference type="PANTHER" id="PTHR18964:SF149">
    <property type="entry name" value="BIFUNCTIONAL UDP-N-ACETYLGLUCOSAMINE 2-EPIMERASE_N-ACETYLMANNOSAMINE KINASE"/>
    <property type="match status" value="1"/>
</dbReference>
<evidence type="ECO:0000313" key="4">
    <source>
        <dbReference type="EMBL" id="MDQ0338303.1"/>
    </source>
</evidence>
<comment type="caution">
    <text evidence="4">The sequence shown here is derived from an EMBL/GenBank/DDBJ whole genome shotgun (WGS) entry which is preliminary data.</text>
</comment>
<organism evidence="4 5">
    <name type="scientific">Caldalkalibacillus uzonensis</name>
    <dbReference type="NCBI Taxonomy" id="353224"/>
    <lineage>
        <taxon>Bacteria</taxon>
        <taxon>Bacillati</taxon>
        <taxon>Bacillota</taxon>
        <taxon>Bacilli</taxon>
        <taxon>Bacillales</taxon>
        <taxon>Bacillaceae</taxon>
        <taxon>Caldalkalibacillus</taxon>
    </lineage>
</organism>
<keyword evidence="4" id="KW-0418">Kinase</keyword>
<evidence type="ECO:0000256" key="2">
    <source>
        <dbReference type="ARBA" id="ARBA00006479"/>
    </source>
</evidence>
<dbReference type="InterPro" id="IPR000600">
    <property type="entry name" value="ROK"/>
</dbReference>
<evidence type="ECO:0000256" key="3">
    <source>
        <dbReference type="ARBA" id="ARBA00022629"/>
    </source>
</evidence>
<dbReference type="SUPFAM" id="SSF46785">
    <property type="entry name" value="Winged helix' DNA-binding domain"/>
    <property type="match status" value="1"/>
</dbReference>
<gene>
    <name evidence="4" type="ORF">J2S00_001087</name>
</gene>
<dbReference type="Gene3D" id="1.10.10.10">
    <property type="entry name" value="Winged helix-like DNA-binding domain superfamily/Winged helix DNA-binding domain"/>
    <property type="match status" value="1"/>
</dbReference>
<dbReference type="InterPro" id="IPR036390">
    <property type="entry name" value="WH_DNA-bd_sf"/>
</dbReference>
<dbReference type="InterPro" id="IPR036388">
    <property type="entry name" value="WH-like_DNA-bd_sf"/>
</dbReference>
<keyword evidence="5" id="KW-1185">Reference proteome</keyword>
<dbReference type="Proteomes" id="UP001232445">
    <property type="component" value="Unassembled WGS sequence"/>
</dbReference>
<dbReference type="PANTHER" id="PTHR18964">
    <property type="entry name" value="ROK (REPRESSOR, ORF, KINASE) FAMILY"/>
    <property type="match status" value="1"/>
</dbReference>
<dbReference type="Gene3D" id="3.30.420.40">
    <property type="match status" value="2"/>
</dbReference>
<proteinExistence type="inferred from homology"/>
<accession>A0ABU0CPG5</accession>
<dbReference type="EMBL" id="JAUSUQ010000003">
    <property type="protein sequence ID" value="MDQ0338303.1"/>
    <property type="molecule type" value="Genomic_DNA"/>
</dbReference>
<keyword evidence="4" id="KW-0808">Transferase</keyword>
<dbReference type="GO" id="GO:0016301">
    <property type="term" value="F:kinase activity"/>
    <property type="evidence" value="ECO:0007669"/>
    <property type="project" value="UniProtKB-KW"/>
</dbReference>
<sequence>MLNTNKKIDVKLTHKISILEYVRCRIRTTKPQIAKDLGISTPTASSLVDELIEEGYLKVDGTGSSTELGGKRPKIIAFHPRGKSIIAVHLGIELLDMALIDLSASILFRIQERNRRDESKEQLLHKLTLQVGELIKKAEDLKIPVLGIGVGSPGLVETKTGTIRDASNFSILNNVNLGDLLSERFNKPVWVDNECKNLSLAEKWFGQDEAQTIISLMTDGGIGAGVIIDNQMMRGIDDSFGEIGHTTLNFNGPKCRCGNRGCWETYASSDALLKQVSENMNQTTWLKQMVDSAEDLTLPLIAKAVENGDPVVEQIAIYDLGTYLGIGIANLVNTFNPELVIIHGEMSCLGERLLEHIRYEMHMRALPIPAARVNLKFSKLGRNANIMGAGALVLKELFENPECLFNS</sequence>
<dbReference type="SUPFAM" id="SSF53067">
    <property type="entry name" value="Actin-like ATPase domain"/>
    <property type="match status" value="2"/>
</dbReference>
<evidence type="ECO:0000313" key="5">
    <source>
        <dbReference type="Proteomes" id="UP001232445"/>
    </source>
</evidence>
<protein>
    <submittedName>
        <fullName evidence="4">NBD/HSP70 family sugar kinase</fullName>
    </submittedName>
</protein>
<dbReference type="CDD" id="cd24076">
    <property type="entry name" value="ASKHA_ATPase_ROK_BsXylR-like"/>
    <property type="match status" value="1"/>
</dbReference>
<comment type="similarity">
    <text evidence="2">Belongs to the ROK (NagC/XylR) family.</text>
</comment>
<dbReference type="Pfam" id="PF00480">
    <property type="entry name" value="ROK"/>
    <property type="match status" value="1"/>
</dbReference>
<evidence type="ECO:0000256" key="1">
    <source>
        <dbReference type="ARBA" id="ARBA00002486"/>
    </source>
</evidence>
<name>A0ABU0CPG5_9BACI</name>